<keyword evidence="1" id="KW-1133">Transmembrane helix</keyword>
<feature type="non-terminal residue" evidence="2">
    <location>
        <position position="1"/>
    </location>
</feature>
<evidence type="ECO:0000313" key="3">
    <source>
        <dbReference type="Proteomes" id="UP001190700"/>
    </source>
</evidence>
<accession>A0AAE0G940</accession>
<keyword evidence="1" id="KW-0472">Membrane</keyword>
<organism evidence="2 3">
    <name type="scientific">Cymbomonas tetramitiformis</name>
    <dbReference type="NCBI Taxonomy" id="36881"/>
    <lineage>
        <taxon>Eukaryota</taxon>
        <taxon>Viridiplantae</taxon>
        <taxon>Chlorophyta</taxon>
        <taxon>Pyramimonadophyceae</taxon>
        <taxon>Pyramimonadales</taxon>
        <taxon>Pyramimonadaceae</taxon>
        <taxon>Cymbomonas</taxon>
    </lineage>
</organism>
<gene>
    <name evidence="2" type="ORF">CYMTET_18040</name>
</gene>
<keyword evidence="3" id="KW-1185">Reference proteome</keyword>
<sequence>LGFLLVFWPCESSIHQWTEMLTASINLSMVSAVQLTWYLPADSATRGTLSNSLFPMQCVSVLIQIIGSWYALFIEVGLFVYQYACKHYRRAGDGKAPPGIQLRKRDLRNMKSEKLLVINPLLAKTKKGFHVNVTSP</sequence>
<dbReference type="EMBL" id="LGRX02008291">
    <property type="protein sequence ID" value="KAK3273733.1"/>
    <property type="molecule type" value="Genomic_DNA"/>
</dbReference>
<feature type="transmembrane region" description="Helical" evidence="1">
    <location>
        <begin position="59"/>
        <end position="81"/>
    </location>
</feature>
<evidence type="ECO:0000313" key="2">
    <source>
        <dbReference type="EMBL" id="KAK3273733.1"/>
    </source>
</evidence>
<dbReference type="Proteomes" id="UP001190700">
    <property type="component" value="Unassembled WGS sequence"/>
</dbReference>
<reference evidence="2 3" key="1">
    <citation type="journal article" date="2015" name="Genome Biol. Evol.">
        <title>Comparative Genomics of a Bacterivorous Green Alga Reveals Evolutionary Causalities and Consequences of Phago-Mixotrophic Mode of Nutrition.</title>
        <authorList>
            <person name="Burns J.A."/>
            <person name="Paasch A."/>
            <person name="Narechania A."/>
            <person name="Kim E."/>
        </authorList>
    </citation>
    <scope>NUCLEOTIDE SEQUENCE [LARGE SCALE GENOMIC DNA]</scope>
    <source>
        <strain evidence="2 3">PLY_AMNH</strain>
    </source>
</reference>
<protein>
    <submittedName>
        <fullName evidence="2">Uncharacterized protein</fullName>
    </submittedName>
</protein>
<keyword evidence="1" id="KW-0812">Transmembrane</keyword>
<comment type="caution">
    <text evidence="2">The sequence shown here is derived from an EMBL/GenBank/DDBJ whole genome shotgun (WGS) entry which is preliminary data.</text>
</comment>
<proteinExistence type="predicted"/>
<evidence type="ECO:0000256" key="1">
    <source>
        <dbReference type="SAM" id="Phobius"/>
    </source>
</evidence>
<dbReference type="AlphaFoldDB" id="A0AAE0G940"/>
<name>A0AAE0G940_9CHLO</name>